<protein>
    <submittedName>
        <fullName evidence="8">N-acetylmuramoyl-L-alanine amidase</fullName>
    </submittedName>
</protein>
<evidence type="ECO:0000313" key="9">
    <source>
        <dbReference type="Proteomes" id="UP000317944"/>
    </source>
</evidence>
<evidence type="ECO:0000256" key="4">
    <source>
        <dbReference type="SAM" id="MobiDB-lite"/>
    </source>
</evidence>
<evidence type="ECO:0000313" key="8">
    <source>
        <dbReference type="EMBL" id="TQR32219.1"/>
    </source>
</evidence>
<dbReference type="RefSeq" id="WP_142509154.1">
    <property type="nucleotide sequence ID" value="NZ_SADV01000009.1"/>
</dbReference>
<keyword evidence="3" id="KW-0961">Cell wall biogenesis/degradation</keyword>
<evidence type="ECO:0000259" key="7">
    <source>
        <dbReference type="PROSITE" id="PS51781"/>
    </source>
</evidence>
<dbReference type="Pfam" id="PF00395">
    <property type="entry name" value="SLH"/>
    <property type="match status" value="3"/>
</dbReference>
<dbReference type="EMBL" id="SADV01000009">
    <property type="protein sequence ID" value="TQR32219.1"/>
    <property type="molecule type" value="Genomic_DNA"/>
</dbReference>
<evidence type="ECO:0000256" key="2">
    <source>
        <dbReference type="ARBA" id="ARBA00022801"/>
    </source>
</evidence>
<feature type="signal peptide" evidence="5">
    <location>
        <begin position="1"/>
        <end position="27"/>
    </location>
</feature>
<evidence type="ECO:0000256" key="3">
    <source>
        <dbReference type="ARBA" id="ARBA00023316"/>
    </source>
</evidence>
<reference evidence="8 9" key="1">
    <citation type="submission" date="2018-03" db="EMBL/GenBank/DDBJ databases">
        <title>Aerobic endospore-forming bacteria genome sequencing and assembly.</title>
        <authorList>
            <person name="Cavalcante D.A."/>
            <person name="Driks A."/>
            <person name="Putonti C."/>
            <person name="De-Souza M.T."/>
        </authorList>
    </citation>
    <scope>NUCLEOTIDE SEQUENCE [LARGE SCALE GENOMIC DNA]</scope>
    <source>
        <strain evidence="8 9">SDF0037</strain>
    </source>
</reference>
<keyword evidence="1 5" id="KW-0732">Signal</keyword>
<feature type="domain" description="SH3b" evidence="7">
    <location>
        <begin position="396"/>
        <end position="458"/>
    </location>
</feature>
<proteinExistence type="predicted"/>
<dbReference type="AlphaFoldDB" id="A0A544UHA1"/>
<dbReference type="GO" id="GO:0071555">
    <property type="term" value="P:cell wall organization"/>
    <property type="evidence" value="ECO:0007669"/>
    <property type="project" value="UniProtKB-KW"/>
</dbReference>
<evidence type="ECO:0000256" key="1">
    <source>
        <dbReference type="ARBA" id="ARBA00022729"/>
    </source>
</evidence>
<dbReference type="Proteomes" id="UP000317944">
    <property type="component" value="Unassembled WGS sequence"/>
</dbReference>
<dbReference type="GO" id="GO:0008745">
    <property type="term" value="F:N-acetylmuramoyl-L-alanine amidase activity"/>
    <property type="evidence" value="ECO:0007669"/>
    <property type="project" value="InterPro"/>
</dbReference>
<feature type="domain" description="SH3b" evidence="7">
    <location>
        <begin position="222"/>
        <end position="292"/>
    </location>
</feature>
<feature type="domain" description="SLH" evidence="6">
    <location>
        <begin position="154"/>
        <end position="216"/>
    </location>
</feature>
<accession>A0A544UHA1</accession>
<evidence type="ECO:0000259" key="6">
    <source>
        <dbReference type="PROSITE" id="PS51272"/>
    </source>
</evidence>
<dbReference type="OrthoDB" id="9806267at2"/>
<feature type="chain" id="PRO_5021856759" evidence="5">
    <location>
        <begin position="28"/>
        <end position="647"/>
    </location>
</feature>
<evidence type="ECO:0000256" key="5">
    <source>
        <dbReference type="SAM" id="SignalP"/>
    </source>
</evidence>
<dbReference type="CDD" id="cd02696">
    <property type="entry name" value="MurNAc-LAA"/>
    <property type="match status" value="1"/>
</dbReference>
<dbReference type="SMART" id="SM00287">
    <property type="entry name" value="SH3b"/>
    <property type="match status" value="3"/>
</dbReference>
<dbReference type="InterPro" id="IPR003646">
    <property type="entry name" value="SH3-like_bac-type"/>
</dbReference>
<dbReference type="Pfam" id="PF01520">
    <property type="entry name" value="Amidase_3"/>
    <property type="match status" value="1"/>
</dbReference>
<dbReference type="Gene3D" id="2.30.30.40">
    <property type="entry name" value="SH3 Domains"/>
    <property type="match status" value="2"/>
</dbReference>
<name>A0A544UHA1_LYSSH</name>
<keyword evidence="2" id="KW-0378">Hydrolase</keyword>
<feature type="domain" description="SLH" evidence="6">
    <location>
        <begin position="27"/>
        <end position="93"/>
    </location>
</feature>
<dbReference type="Gene3D" id="3.40.630.40">
    <property type="entry name" value="Zn-dependent exopeptidases"/>
    <property type="match status" value="1"/>
</dbReference>
<organism evidence="8 9">
    <name type="scientific">Lysinibacillus sphaericus</name>
    <name type="common">Bacillus sphaericus</name>
    <dbReference type="NCBI Taxonomy" id="1421"/>
    <lineage>
        <taxon>Bacteria</taxon>
        <taxon>Bacillati</taxon>
        <taxon>Bacillota</taxon>
        <taxon>Bacilli</taxon>
        <taxon>Bacillales</taxon>
        <taxon>Bacillaceae</taxon>
        <taxon>Lysinibacillus</taxon>
    </lineage>
</organism>
<sequence length="647" mass="70974">MYLKKICLILCVLFVSASMFTINSAQASGGFVDVTNKDDAYEEINYLVNLGVIKGYTEKGKTYYKPNNTVTRGQVAKMVVVASGNKPLVVNKSNFSDVAVGTELSGYVERAVQLGFFKTNIKGQFLPNKPLTRDEMSYVLTKAFKLDTSEYEKTDSPFVDVGINHPYVSYVNTIYYNGITKGSNQKYNPNEQVTRKQFALFVARAKEEKYRLDIPVKGVATPDSSQVIGLVSSTTDGLNIRKSKDSSSTANIVGTVNKGGKLSVYAVEGDWLKVSYKDTFAYIYKTYAQFLDADGNALGNVQKQVATTQNINLYVKPTSSSKVISTVNSKVNLPVYKTVSGYHLTVVNGVPGYIVANSTTDVEVEKPSTPDPTPAPKPEPKPEPKPDPTPPTISGDLLGRVTIDNLNIRKEANSTSAVVSMLKKGEYVQVNSINGYWAQVTYQGQKGYVHKSYIKLLNQSGNPLKGRIIILDPGHGGKDPGTVVGSNSEKAITLKVGTLVKQKLEAAGAKVSITRTGDTYPSLQDRVDFTNANYGEIFVSIHVNSAANTAALGTETYYAVSTGDMFNEDIDLATFVNNQIVNNLNMKNRGVKKEQYYVIRNTIIPAILVELGFLTNSEDRAKMTDDQYVELFAESIYKGILEYYSKQ</sequence>
<dbReference type="InterPro" id="IPR050695">
    <property type="entry name" value="N-acetylmuramoyl_amidase_3"/>
</dbReference>
<dbReference type="SMART" id="SM00646">
    <property type="entry name" value="Ami_3"/>
    <property type="match status" value="1"/>
</dbReference>
<dbReference type="InterPro" id="IPR002508">
    <property type="entry name" value="MurNAc-LAA_cat"/>
</dbReference>
<dbReference type="InterPro" id="IPR001119">
    <property type="entry name" value="SLH_dom"/>
</dbReference>
<dbReference type="PANTHER" id="PTHR30404">
    <property type="entry name" value="N-ACETYLMURAMOYL-L-ALANINE AMIDASE"/>
    <property type="match status" value="1"/>
</dbReference>
<feature type="region of interest" description="Disordered" evidence="4">
    <location>
        <begin position="361"/>
        <end position="396"/>
    </location>
</feature>
<gene>
    <name evidence="8" type="ORF">C7Y47_12905</name>
</gene>
<dbReference type="GO" id="GO:0030288">
    <property type="term" value="C:outer membrane-bounded periplasmic space"/>
    <property type="evidence" value="ECO:0007669"/>
    <property type="project" value="TreeGrafter"/>
</dbReference>
<dbReference type="Pfam" id="PF08239">
    <property type="entry name" value="SH3_3"/>
    <property type="match status" value="2"/>
</dbReference>
<comment type="caution">
    <text evidence="8">The sequence shown here is derived from an EMBL/GenBank/DDBJ whole genome shotgun (WGS) entry which is preliminary data.</text>
</comment>
<dbReference type="GO" id="GO:0009253">
    <property type="term" value="P:peptidoglycan catabolic process"/>
    <property type="evidence" value="ECO:0007669"/>
    <property type="project" value="InterPro"/>
</dbReference>
<dbReference type="PANTHER" id="PTHR30404:SF0">
    <property type="entry name" value="N-ACETYLMURAMOYL-L-ALANINE AMIDASE AMIC"/>
    <property type="match status" value="1"/>
</dbReference>
<dbReference type="PROSITE" id="PS51272">
    <property type="entry name" value="SLH"/>
    <property type="match status" value="2"/>
</dbReference>
<dbReference type="PROSITE" id="PS51781">
    <property type="entry name" value="SH3B"/>
    <property type="match status" value="2"/>
</dbReference>
<dbReference type="SUPFAM" id="SSF53187">
    <property type="entry name" value="Zn-dependent exopeptidases"/>
    <property type="match status" value="1"/>
</dbReference>